<evidence type="ECO:0000256" key="1">
    <source>
        <dbReference type="SAM" id="MobiDB-lite"/>
    </source>
</evidence>
<feature type="region of interest" description="Disordered" evidence="1">
    <location>
        <begin position="121"/>
        <end position="140"/>
    </location>
</feature>
<keyword evidence="3" id="KW-1185">Reference proteome</keyword>
<dbReference type="EMBL" id="JAGSOH010000045">
    <property type="protein sequence ID" value="MBR7827911.1"/>
    <property type="molecule type" value="Genomic_DNA"/>
</dbReference>
<evidence type="ECO:0000313" key="2">
    <source>
        <dbReference type="EMBL" id="MBR7827911.1"/>
    </source>
</evidence>
<dbReference type="Proteomes" id="UP000676325">
    <property type="component" value="Unassembled WGS sequence"/>
</dbReference>
<comment type="caution">
    <text evidence="2">The sequence shown here is derived from an EMBL/GenBank/DDBJ whole genome shotgun (WGS) entry which is preliminary data.</text>
</comment>
<protein>
    <submittedName>
        <fullName evidence="2">Uncharacterized protein</fullName>
    </submittedName>
</protein>
<proteinExistence type="predicted"/>
<organism evidence="2 3">
    <name type="scientific">Actinospica acidithermotolerans</name>
    <dbReference type="NCBI Taxonomy" id="2828514"/>
    <lineage>
        <taxon>Bacteria</taxon>
        <taxon>Bacillati</taxon>
        <taxon>Actinomycetota</taxon>
        <taxon>Actinomycetes</taxon>
        <taxon>Catenulisporales</taxon>
        <taxon>Actinospicaceae</taxon>
        <taxon>Actinospica</taxon>
    </lineage>
</organism>
<sequence length="140" mass="15090">MAVVFSLPLPRSHRLYIVYRTSPEDHGVDYLLHHPGWDHAETLASDDGHFAGPGLSWRELEAAASNGLPGGTTADPHARLLLLLPALGDQDVDRTAVHIVTRALTYRTHMRDPERAAALLMDGQGPAGPARWSTADDGAA</sequence>
<reference evidence="2" key="1">
    <citation type="submission" date="2021-04" db="EMBL/GenBank/DDBJ databases">
        <title>Genome based classification of Actinospica acidithermotolerans sp. nov., an actinobacterium isolated from an Indonesian hot spring.</title>
        <authorList>
            <person name="Kusuma A.B."/>
            <person name="Putra K.E."/>
            <person name="Nafisah S."/>
            <person name="Loh J."/>
            <person name="Nouioui I."/>
            <person name="Goodfellow M."/>
        </authorList>
    </citation>
    <scope>NUCLEOTIDE SEQUENCE</scope>
    <source>
        <strain evidence="2">MGRD01-02</strain>
    </source>
</reference>
<accession>A0A941EAD9</accession>
<evidence type="ECO:0000313" key="3">
    <source>
        <dbReference type="Proteomes" id="UP000676325"/>
    </source>
</evidence>
<dbReference type="AlphaFoldDB" id="A0A941EAD9"/>
<dbReference type="RefSeq" id="WP_212519053.1">
    <property type="nucleotide sequence ID" value="NZ_JAGSOH010000045.1"/>
</dbReference>
<name>A0A941EAD9_9ACTN</name>
<gene>
    <name evidence="2" type="ORF">KDK95_16460</name>
</gene>